<feature type="active site" description="Proton donor" evidence="9">
    <location>
        <position position="459"/>
    </location>
</feature>
<comment type="similarity">
    <text evidence="2">Belongs to the peptidase M4 family.</text>
</comment>
<name>A0A177L0S7_9BACI</name>
<keyword evidence="13" id="KW-1185">Reference proteome</keyword>
<dbReference type="InterPro" id="IPR013856">
    <property type="entry name" value="Peptidase_M4_domain"/>
</dbReference>
<keyword evidence="4" id="KW-0479">Metal-binding</keyword>
<dbReference type="RefSeq" id="WP_063966743.1">
    <property type="nucleotide sequence ID" value="NZ_JBCNAN010000007.1"/>
</dbReference>
<evidence type="ECO:0000313" key="12">
    <source>
        <dbReference type="EMBL" id="OAH59026.1"/>
    </source>
</evidence>
<evidence type="ECO:0000256" key="1">
    <source>
        <dbReference type="ARBA" id="ARBA00001947"/>
    </source>
</evidence>
<dbReference type="InterPro" id="IPR011096">
    <property type="entry name" value="FTP_domain"/>
</dbReference>
<evidence type="ECO:0000256" key="5">
    <source>
        <dbReference type="ARBA" id="ARBA00022729"/>
    </source>
</evidence>
<dbReference type="Pfam" id="PF02868">
    <property type="entry name" value="Peptidase_M4_C"/>
    <property type="match status" value="1"/>
</dbReference>
<dbReference type="GO" id="GO:0006508">
    <property type="term" value="P:proteolysis"/>
    <property type="evidence" value="ECO:0007669"/>
    <property type="project" value="UniProtKB-KW"/>
</dbReference>
<gene>
    <name evidence="12" type="ORF">AWH49_05020</name>
</gene>
<dbReference type="STRING" id="29332.AWH48_08145"/>
<evidence type="ECO:0000259" key="11">
    <source>
        <dbReference type="SMART" id="SM00635"/>
    </source>
</evidence>
<dbReference type="GO" id="GO:0004222">
    <property type="term" value="F:metalloendopeptidase activity"/>
    <property type="evidence" value="ECO:0007669"/>
    <property type="project" value="InterPro"/>
</dbReference>
<comment type="caution">
    <text evidence="12">The sequence shown here is derived from an EMBL/GenBank/DDBJ whole genome shotgun (WGS) entry which is preliminary data.</text>
</comment>
<organism evidence="12 13">
    <name type="scientific">Domibacillus aminovorans</name>
    <dbReference type="NCBI Taxonomy" id="29332"/>
    <lineage>
        <taxon>Bacteria</taxon>
        <taxon>Bacillati</taxon>
        <taxon>Bacillota</taxon>
        <taxon>Bacilli</taxon>
        <taxon>Bacillales</taxon>
        <taxon>Bacillaceae</taxon>
        <taxon>Domibacillus</taxon>
    </lineage>
</organism>
<dbReference type="Gene3D" id="1.10.390.10">
    <property type="entry name" value="Neutral Protease Domain 2"/>
    <property type="match status" value="1"/>
</dbReference>
<dbReference type="InterPro" id="IPR001570">
    <property type="entry name" value="Peptidase_M4_C_domain"/>
</dbReference>
<dbReference type="GO" id="GO:0046872">
    <property type="term" value="F:metal ion binding"/>
    <property type="evidence" value="ECO:0007669"/>
    <property type="project" value="UniProtKB-KW"/>
</dbReference>
<dbReference type="SUPFAM" id="SSF49373">
    <property type="entry name" value="Invasin/intimin cell-adhesion fragments"/>
    <property type="match status" value="1"/>
</dbReference>
<dbReference type="Pfam" id="PF01447">
    <property type="entry name" value="Peptidase_M4"/>
    <property type="match status" value="1"/>
</dbReference>
<evidence type="ECO:0000256" key="7">
    <source>
        <dbReference type="ARBA" id="ARBA00022833"/>
    </source>
</evidence>
<dbReference type="InterPro" id="IPR023612">
    <property type="entry name" value="Peptidase_M4"/>
</dbReference>
<dbReference type="InterPro" id="IPR050728">
    <property type="entry name" value="Zinc_Metalloprotease_M4"/>
</dbReference>
<evidence type="ECO:0000256" key="4">
    <source>
        <dbReference type="ARBA" id="ARBA00022723"/>
    </source>
</evidence>
<dbReference type="InterPro" id="IPR013783">
    <property type="entry name" value="Ig-like_fold"/>
</dbReference>
<evidence type="ECO:0000256" key="8">
    <source>
        <dbReference type="ARBA" id="ARBA00023049"/>
    </source>
</evidence>
<protein>
    <recommendedName>
        <fullName evidence="11">BIG2 domain-containing protein</fullName>
    </recommendedName>
</protein>
<dbReference type="NCBIfam" id="NF033510">
    <property type="entry name" value="Ca_tandemer"/>
    <property type="match status" value="4"/>
</dbReference>
<keyword evidence="5 10" id="KW-0732">Signal</keyword>
<keyword evidence="3" id="KW-0645">Protease</keyword>
<dbReference type="SUPFAM" id="SSF55486">
    <property type="entry name" value="Metalloproteases ('zincins'), catalytic domain"/>
    <property type="match status" value="1"/>
</dbReference>
<dbReference type="CDD" id="cd09597">
    <property type="entry name" value="M4_TLP"/>
    <property type="match status" value="1"/>
</dbReference>
<keyword evidence="7" id="KW-0862">Zinc</keyword>
<accession>A0A177L0S7</accession>
<reference evidence="12 13" key="1">
    <citation type="submission" date="2016-01" db="EMBL/GenBank/DDBJ databases">
        <title>Investigation of taxonomic status of Bacillus aminovorans.</title>
        <authorList>
            <person name="Verma A."/>
            <person name="Pal Y."/>
            <person name="Krishnamurthi S."/>
        </authorList>
    </citation>
    <scope>NUCLEOTIDE SEQUENCE [LARGE SCALE GENOMIC DNA]</scope>
    <source>
        <strain evidence="12 13">DSM 1314</strain>
    </source>
</reference>
<dbReference type="Pfam" id="PF17936">
    <property type="entry name" value="Big_6"/>
    <property type="match status" value="7"/>
</dbReference>
<dbReference type="PANTHER" id="PTHR33794">
    <property type="entry name" value="BACILLOLYSIN"/>
    <property type="match status" value="1"/>
</dbReference>
<keyword evidence="6" id="KW-0378">Hydrolase</keyword>
<feature type="domain" description="BIG2" evidence="11">
    <location>
        <begin position="549"/>
        <end position="629"/>
    </location>
</feature>
<comment type="cofactor">
    <cofactor evidence="1">
        <name>Zn(2+)</name>
        <dbReference type="ChEBI" id="CHEBI:29105"/>
    </cofactor>
</comment>
<dbReference type="Proteomes" id="UP000076935">
    <property type="component" value="Unassembled WGS sequence"/>
</dbReference>
<evidence type="ECO:0000256" key="3">
    <source>
        <dbReference type="ARBA" id="ARBA00022670"/>
    </source>
</evidence>
<feature type="signal peptide" evidence="10">
    <location>
        <begin position="1"/>
        <end position="23"/>
    </location>
</feature>
<dbReference type="Gene3D" id="3.10.450.490">
    <property type="match status" value="1"/>
</dbReference>
<dbReference type="Gene3D" id="3.10.450.40">
    <property type="match status" value="1"/>
</dbReference>
<sequence length="1391" mass="150017">MFKKLIGGLLFLLLIGPGAAVYAQDNGFAEGNTSKSSGNYGNGLTTGELSGVLDTDQKVTDFINKNRMQFGVQNKTEKLKLTKKTTNKETNKKHYLYQLTHKGIPVYGSYAQVHLNAQNKVYALDNDVEIKDINLPTSPNLSGSEAIANLTAAVEKELGKKIELESSNEMVQIKEPSAKLIIYPSNGKDYLVYETKISFLKPTIGEWVGFVDAHTGQIIEKYNALKDANATVPSKEKKAPLSYPYTVEKGEGDSNNGGVKELNIVKENGWYYLLDTTNPMANDGAIVTRDEFSREIVSSDSSHFNDKHAVDAHYNADIVYDYYKEEFDRDSIDGKGMDIVSYVHVPEYGAPMDNAYWWEDAMWYGDGDQLNCFSCALDVVGHEMTHGVTEKTAGLDYWKQSGALNESFSDIIGSLIDGDWELGEETGSVIRDMEDPNRYGQPKHMDEYMYIEWDNGGVHFNSGIPNFAAYQLATSLDQRGLDGKKILGHIAYNSLNNYLHPTSRFSDARDAFLLSVDDLTFLESNQKDIVREEVENAWAAVGLPFGEQALINLEVSESSLNLNVGETHQLTLTAVYSDGSREDVTSLSNWESGDPDVATVEAGLVEKINDGETIIWASYQGEETAVEIVETPNVKGKVSEGPSSEDIGEGLMFIESTDGDEYYYFTLDENSEFSFYLKPGEYKITAMYSYKDGTEEYIDILDQSFTVGKETLQLDVDIPPVTVTGKIEFSDPDILEQYDEIGLILENNGEYLWIDVKEESYKGRLSKGTYNVVEVFAYTYEGSLEDLSIPLHDSIKINDESKVIEKNIKVNGETSLIHVDPVKENSTAVTGGTDPNMTIEISNESSKKIGTGKSKSDGHFSVKIPKQKLGMVLTVIVKDAHGNQTAKREIEVQDGTPPEAPVVDPVSDQSMTVTGKTEAGATVMLKLGTGNVIGMADDQGEFSIEIAKQKAGATLYVTAEDEASNVSKETKVMVSDGTAPDAPIVDPVKELQKAVTGTTEPGMTVTVSHNGKVLKSGKSDKKGKFSVSIKMPAKGSKLLVTAKDAAGNESAATEAIVLDGIAPDAPKVTVPVNDKSERVTGTTEGKATVTVKLGTETYTGKADDQGTFTVAIVRPKAGTTILVTAADEAGNVSKETKVVVADVTAPDAPIVDPVKELQKAVTGTTEPGMTVTVSYNGKVLKSGKSDKKGKFSVSVKMPAKGSKLLVTAKDAAGNESAATEAIVLDGIAPDAPKVTIPVNDQSTDVKGTTEAKATVTVKLGTETYTGKADDQGAFTVDIVQPKAGTTILVTAADEAGNVSKETKVVVADVTAPVAPEVDNITSKQKVVTGTTEPNVTVTVKNAAGKILRSGKSNKEGDFKLSISPQPAGSKIFVTATDSAKNTSEATEKIVE</sequence>
<dbReference type="SMART" id="SM00635">
    <property type="entry name" value="BID_2"/>
    <property type="match status" value="1"/>
</dbReference>
<evidence type="ECO:0000256" key="2">
    <source>
        <dbReference type="ARBA" id="ARBA00009388"/>
    </source>
</evidence>
<evidence type="ECO:0000313" key="13">
    <source>
        <dbReference type="Proteomes" id="UP000076935"/>
    </source>
</evidence>
<dbReference type="Gene3D" id="2.60.40.1080">
    <property type="match status" value="1"/>
</dbReference>
<dbReference type="InterPro" id="IPR008964">
    <property type="entry name" value="Invasin/intimin_cell_adhesion"/>
</dbReference>
<evidence type="ECO:0000256" key="6">
    <source>
        <dbReference type="ARBA" id="ARBA00022801"/>
    </source>
</evidence>
<dbReference type="Gene3D" id="3.10.170.10">
    <property type="match status" value="1"/>
</dbReference>
<dbReference type="InterPro" id="IPR027268">
    <property type="entry name" value="Peptidase_M4/M1_CTD_sf"/>
</dbReference>
<dbReference type="InterPro" id="IPR041498">
    <property type="entry name" value="Big_6"/>
</dbReference>
<dbReference type="Pfam" id="PF07504">
    <property type="entry name" value="FTP"/>
    <property type="match status" value="1"/>
</dbReference>
<dbReference type="Gene3D" id="2.60.40.10">
    <property type="entry name" value="Immunoglobulins"/>
    <property type="match status" value="7"/>
</dbReference>
<dbReference type="PANTHER" id="PTHR33794:SF1">
    <property type="entry name" value="BACILLOLYSIN"/>
    <property type="match status" value="1"/>
</dbReference>
<feature type="active site" evidence="9">
    <location>
        <position position="383"/>
    </location>
</feature>
<evidence type="ECO:0000256" key="10">
    <source>
        <dbReference type="SAM" id="SignalP"/>
    </source>
</evidence>
<dbReference type="InterPro" id="IPR003343">
    <property type="entry name" value="Big_2"/>
</dbReference>
<keyword evidence="8" id="KW-0482">Metalloprotease</keyword>
<evidence type="ECO:0000256" key="9">
    <source>
        <dbReference type="PIRSR" id="PIRSR623612-1"/>
    </source>
</evidence>
<dbReference type="EMBL" id="LQWY01000067">
    <property type="protein sequence ID" value="OAH59026.1"/>
    <property type="molecule type" value="Genomic_DNA"/>
</dbReference>
<feature type="chain" id="PRO_5008066547" description="BIG2 domain-containing protein" evidence="10">
    <location>
        <begin position="24"/>
        <end position="1391"/>
    </location>
</feature>
<proteinExistence type="inferred from homology"/>
<dbReference type="PRINTS" id="PR00730">
    <property type="entry name" value="THERMOLYSIN"/>
</dbReference>